<feature type="domain" description="CSN8/PSMD8/EIF3K" evidence="2">
    <location>
        <begin position="101"/>
        <end position="227"/>
    </location>
</feature>
<feature type="compositionally biased region" description="Polar residues" evidence="1">
    <location>
        <begin position="64"/>
        <end position="73"/>
    </location>
</feature>
<dbReference type="InterPro" id="IPR033464">
    <property type="entry name" value="CSN8_PSD8_EIF3K"/>
</dbReference>
<name>A0A915BRZ8_PARUN</name>
<dbReference type="Gene3D" id="1.10.10.10">
    <property type="entry name" value="Winged helix-like DNA-binding domain superfamily/Winged helix DNA-binding domain"/>
    <property type="match status" value="1"/>
</dbReference>
<dbReference type="InterPro" id="IPR036388">
    <property type="entry name" value="WH-like_DNA-bd_sf"/>
</dbReference>
<evidence type="ECO:0000256" key="1">
    <source>
        <dbReference type="SAM" id="MobiDB-lite"/>
    </source>
</evidence>
<evidence type="ECO:0000313" key="3">
    <source>
        <dbReference type="Proteomes" id="UP000887569"/>
    </source>
</evidence>
<dbReference type="WBParaSite" id="PgR055_g036_t01">
    <property type="protein sequence ID" value="PgR055_g036_t01"/>
    <property type="gene ID" value="PgR055_g036"/>
</dbReference>
<organism evidence="3 4">
    <name type="scientific">Parascaris univalens</name>
    <name type="common">Nematode worm</name>
    <dbReference type="NCBI Taxonomy" id="6257"/>
    <lineage>
        <taxon>Eukaryota</taxon>
        <taxon>Metazoa</taxon>
        <taxon>Ecdysozoa</taxon>
        <taxon>Nematoda</taxon>
        <taxon>Chromadorea</taxon>
        <taxon>Rhabditida</taxon>
        <taxon>Spirurina</taxon>
        <taxon>Ascaridomorpha</taxon>
        <taxon>Ascaridoidea</taxon>
        <taxon>Ascarididae</taxon>
        <taxon>Parascaris</taxon>
    </lineage>
</organism>
<dbReference type="AlphaFoldDB" id="A0A915BRZ8"/>
<evidence type="ECO:0000313" key="4">
    <source>
        <dbReference type="WBParaSite" id="PgR055_g036_t01"/>
    </source>
</evidence>
<dbReference type="Pfam" id="PF10075">
    <property type="entry name" value="CSN8_PSD8_EIF3K"/>
    <property type="match status" value="1"/>
</dbReference>
<dbReference type="Proteomes" id="UP000887569">
    <property type="component" value="Unplaced"/>
</dbReference>
<evidence type="ECO:0000259" key="2">
    <source>
        <dbReference type="Pfam" id="PF10075"/>
    </source>
</evidence>
<proteinExistence type="predicted"/>
<feature type="region of interest" description="Disordered" evidence="1">
    <location>
        <begin position="56"/>
        <end position="75"/>
    </location>
</feature>
<protein>
    <submittedName>
        <fullName evidence="4">CSN8/PSMD8/EIF3K domain-containing protein</fullName>
    </submittedName>
</protein>
<accession>A0A915BRZ8</accession>
<sequence length="286" mass="31413">MSEVPDIVQSAEAAACNSAQTAHSSADSPAAVPTREDNLMMDAEDSLPAIHLQSASGEGADEMPTTTPSPSHMDTNDDVPFAVQIAMMEQKELQMDNSQVTAQFYSHMLACYLIEQDFTKACLCRKRAAAFDDTQLRAIIAVTQHLENGETGAALKLMKSAKFTEPIKMLVVEVQSRVCLSIMRQIERCYVAIESSKLAQMLDAASDVELQQMLALCGWKVDEDGFVRPQITTQLQALINEKSASLYGPLPNVTIGEHKRRLYAERNPSEDLNRLARIASFIESAV</sequence>
<keyword evidence="3" id="KW-1185">Reference proteome</keyword>
<reference evidence="4" key="1">
    <citation type="submission" date="2022-11" db="UniProtKB">
        <authorList>
            <consortium name="WormBaseParasite"/>
        </authorList>
    </citation>
    <scope>IDENTIFICATION</scope>
</reference>